<dbReference type="InterPro" id="IPR044872">
    <property type="entry name" value="CcmK/CsoS1_BMC"/>
</dbReference>
<dbReference type="PANTHER" id="PTHR33941">
    <property type="entry name" value="PROPANEDIOL UTILIZATION PROTEIN PDUA"/>
    <property type="match status" value="1"/>
</dbReference>
<dbReference type="Proteomes" id="UP000249828">
    <property type="component" value="Unassembled WGS sequence"/>
</dbReference>
<dbReference type="InterPro" id="IPR050575">
    <property type="entry name" value="BMC_shell"/>
</dbReference>
<evidence type="ECO:0000256" key="2">
    <source>
        <dbReference type="ARBA" id="ARBA00024446"/>
    </source>
</evidence>
<reference evidence="5 6" key="1">
    <citation type="submission" date="2017-11" db="EMBL/GenBank/DDBJ databases">
        <title>Draft genome sequence of Enterococcus plantarum TRW2 strain isolated from lettuce.</title>
        <authorList>
            <person name="Kim E.B."/>
            <person name="Marco M.L."/>
            <person name="Williams T.R."/>
            <person name="You I.H."/>
        </authorList>
    </citation>
    <scope>NUCLEOTIDE SEQUENCE [LARGE SCALE GENOMIC DNA]</scope>
    <source>
        <strain evidence="5 6">TRW2</strain>
    </source>
</reference>
<dbReference type="PROSITE" id="PS51930">
    <property type="entry name" value="BMC_2"/>
    <property type="match status" value="1"/>
</dbReference>
<comment type="subcellular location">
    <subcellularLocation>
        <location evidence="1">Bacterial microcompartment</location>
    </subcellularLocation>
</comment>
<dbReference type="PANTHER" id="PTHR33941:SF11">
    <property type="entry name" value="BACTERIAL MICROCOMPARTMENT SHELL PROTEIN PDUJ"/>
    <property type="match status" value="1"/>
</dbReference>
<dbReference type="CDD" id="cd07045">
    <property type="entry name" value="BMC_CcmK_like"/>
    <property type="match status" value="1"/>
</dbReference>
<dbReference type="SUPFAM" id="SSF143414">
    <property type="entry name" value="CcmK-like"/>
    <property type="match status" value="1"/>
</dbReference>
<protein>
    <submittedName>
        <fullName evidence="5">BMC domain-containing protein</fullName>
    </submittedName>
</protein>
<dbReference type="SMART" id="SM00877">
    <property type="entry name" value="BMC"/>
    <property type="match status" value="1"/>
</dbReference>
<dbReference type="EMBL" id="PIEU01000041">
    <property type="protein sequence ID" value="PZL75831.1"/>
    <property type="molecule type" value="Genomic_DNA"/>
</dbReference>
<dbReference type="GO" id="GO:0031469">
    <property type="term" value="C:bacterial microcompartment"/>
    <property type="evidence" value="ECO:0007669"/>
    <property type="project" value="UniProtKB-SubCell"/>
</dbReference>
<evidence type="ECO:0000256" key="3">
    <source>
        <dbReference type="PROSITE-ProRule" id="PRU01278"/>
    </source>
</evidence>
<comment type="caution">
    <text evidence="5">The sequence shown here is derived from an EMBL/GenBank/DDBJ whole genome shotgun (WGS) entry which is preliminary data.</text>
</comment>
<dbReference type="OrthoDB" id="9812608at2"/>
<dbReference type="RefSeq" id="WP_069654593.1">
    <property type="nucleotide sequence ID" value="NZ_JAFLVY010000007.1"/>
</dbReference>
<gene>
    <name evidence="5" type="ORF">CI088_04025</name>
</gene>
<dbReference type="InterPro" id="IPR037233">
    <property type="entry name" value="CcmK-like_sf"/>
</dbReference>
<dbReference type="STRING" id="1077675.BCR22_03410"/>
<evidence type="ECO:0000256" key="1">
    <source>
        <dbReference type="ARBA" id="ARBA00024322"/>
    </source>
</evidence>
<comment type="similarity">
    <text evidence="3">Belongs to the bacterial microcompartments protein family.</text>
</comment>
<name>A0A2W3Z7I5_9ENTE</name>
<proteinExistence type="inferred from homology"/>
<accession>A0A2W3Z7I5</accession>
<evidence type="ECO:0000313" key="6">
    <source>
        <dbReference type="Proteomes" id="UP000249828"/>
    </source>
</evidence>
<keyword evidence="2" id="KW-1283">Bacterial microcompartment</keyword>
<dbReference type="InterPro" id="IPR000249">
    <property type="entry name" value="BMC_dom"/>
</dbReference>
<evidence type="ECO:0000313" key="5">
    <source>
        <dbReference type="EMBL" id="PZL75831.1"/>
    </source>
</evidence>
<dbReference type="AlphaFoldDB" id="A0A2W3Z7I5"/>
<organism evidence="5 6">
    <name type="scientific">Enterococcus plantarum</name>
    <dbReference type="NCBI Taxonomy" id="1077675"/>
    <lineage>
        <taxon>Bacteria</taxon>
        <taxon>Bacillati</taxon>
        <taxon>Bacillota</taxon>
        <taxon>Bacilli</taxon>
        <taxon>Lactobacillales</taxon>
        <taxon>Enterococcaceae</taxon>
        <taxon>Enterococcus</taxon>
    </lineage>
</organism>
<evidence type="ECO:0000259" key="4">
    <source>
        <dbReference type="PROSITE" id="PS51930"/>
    </source>
</evidence>
<sequence length="107" mass="11203">MKTYEAIGAIETFGLVFVLEACDAMCKAANVELVGYENVASGYISVIVQGDVSACQSAVEAGITAVEKLGAKVYSSVVIASPHGDLNKMIDRYQLSNLLPIEEGDAG</sequence>
<dbReference type="Pfam" id="PF00936">
    <property type="entry name" value="BMC"/>
    <property type="match status" value="1"/>
</dbReference>
<keyword evidence="6" id="KW-1185">Reference proteome</keyword>
<dbReference type="Gene3D" id="3.30.70.1710">
    <property type="match status" value="1"/>
</dbReference>
<feature type="domain" description="BMC" evidence="4">
    <location>
        <begin position="6"/>
        <end position="91"/>
    </location>
</feature>